<dbReference type="AlphaFoldDB" id="A0A9N9JGD9"/>
<comment type="caution">
    <text evidence="1">The sequence shown here is derived from an EMBL/GenBank/DDBJ whole genome shotgun (WGS) entry which is preliminary data.</text>
</comment>
<proteinExistence type="predicted"/>
<evidence type="ECO:0000313" key="1">
    <source>
        <dbReference type="EMBL" id="CAG8777300.1"/>
    </source>
</evidence>
<dbReference type="EMBL" id="CAJVPZ010050258">
    <property type="protein sequence ID" value="CAG8777300.1"/>
    <property type="molecule type" value="Genomic_DNA"/>
</dbReference>
<feature type="non-terminal residue" evidence="1">
    <location>
        <position position="49"/>
    </location>
</feature>
<evidence type="ECO:0000313" key="2">
    <source>
        <dbReference type="Proteomes" id="UP000789396"/>
    </source>
</evidence>
<gene>
    <name evidence="1" type="ORF">RFULGI_LOCUS15525</name>
</gene>
<keyword evidence="2" id="KW-1185">Reference proteome</keyword>
<accession>A0A9N9JGD9</accession>
<sequence length="49" mass="5708">VYSGIRISVAENRIYIYTIDEELGHELLSLPQVRPYRHLIVIQQVDLAL</sequence>
<name>A0A9N9JGD9_9GLOM</name>
<organism evidence="1 2">
    <name type="scientific">Racocetra fulgida</name>
    <dbReference type="NCBI Taxonomy" id="60492"/>
    <lineage>
        <taxon>Eukaryota</taxon>
        <taxon>Fungi</taxon>
        <taxon>Fungi incertae sedis</taxon>
        <taxon>Mucoromycota</taxon>
        <taxon>Glomeromycotina</taxon>
        <taxon>Glomeromycetes</taxon>
        <taxon>Diversisporales</taxon>
        <taxon>Gigasporaceae</taxon>
        <taxon>Racocetra</taxon>
    </lineage>
</organism>
<protein>
    <submittedName>
        <fullName evidence="1">17884_t:CDS:1</fullName>
    </submittedName>
</protein>
<reference evidence="1" key="1">
    <citation type="submission" date="2021-06" db="EMBL/GenBank/DDBJ databases">
        <authorList>
            <person name="Kallberg Y."/>
            <person name="Tangrot J."/>
            <person name="Rosling A."/>
        </authorList>
    </citation>
    <scope>NUCLEOTIDE SEQUENCE</scope>
    <source>
        <strain evidence="1">IN212</strain>
    </source>
</reference>
<feature type="non-terminal residue" evidence="1">
    <location>
        <position position="1"/>
    </location>
</feature>
<dbReference type="Proteomes" id="UP000789396">
    <property type="component" value="Unassembled WGS sequence"/>
</dbReference>